<reference evidence="5 6" key="2">
    <citation type="journal article" date="2014" name="Pathogens">
        <title>Comparative Genomics Identifies a Potential Marker of Human-Virulent Anaplasma phagocytophilum.</title>
        <authorList>
            <person name="Al-Khedery B."/>
            <person name="Barbet A.F."/>
        </authorList>
    </citation>
    <scope>NUCLEOTIDE SEQUENCE [LARGE SCALE GENOMIC DNA]</scope>
    <source>
        <strain evidence="5 6">Norway variant2</strain>
    </source>
</reference>
<dbReference type="Pfam" id="PF06723">
    <property type="entry name" value="MreB_Mbl"/>
    <property type="match status" value="1"/>
</dbReference>
<accession>A0A161IJX5</accession>
<keyword evidence="4" id="KW-0067">ATP-binding</keyword>
<reference evidence="5 6" key="1">
    <citation type="journal article" date="2013" name="Pathogens">
        <title>An Emerging Tick-Borne Disease of Humans Is Caused by a Subset of Strains with Conserved Genome Structure.</title>
        <authorList>
            <person name="Barbet A.F."/>
            <person name="Al-Khedery B."/>
            <person name="Stuen S."/>
            <person name="Granquist E.G."/>
            <person name="Felsheim R.F."/>
            <person name="Munderloh U.G."/>
        </authorList>
    </citation>
    <scope>NUCLEOTIDE SEQUENCE [LARGE SCALE GENOMIC DNA]</scope>
    <source>
        <strain evidence="5 6">Norway variant2</strain>
    </source>
</reference>
<evidence type="ECO:0000256" key="2">
    <source>
        <dbReference type="ARBA" id="ARBA00022490"/>
    </source>
</evidence>
<keyword evidence="3" id="KW-0547">Nucleotide-binding</keyword>
<comment type="subcellular location">
    <subcellularLocation>
        <location evidence="1">Cytoplasm</location>
    </subcellularLocation>
</comment>
<proteinExistence type="predicted"/>
<dbReference type="EMBL" id="CP015376">
    <property type="protein sequence ID" value="ANC34275.1"/>
    <property type="molecule type" value="Genomic_DNA"/>
</dbReference>
<dbReference type="Proteomes" id="UP000053801">
    <property type="component" value="Chromosome"/>
</dbReference>
<sequence length="141" mass="15011">MTVSPLPLVSIILLGRIVYSRSLRSGGDLMDEAIIAYTRKNHNLLIGDATAEKVKNNISAARIPEERSGDSTVVKGRDLTTGVPREITLTEKEVAESLTELVDTIIAAIKLALECSPPEISADIVDQGIALTGGASMLKNL</sequence>
<dbReference type="PANTHER" id="PTHR42749">
    <property type="entry name" value="CELL SHAPE-DETERMINING PROTEIN MREB"/>
    <property type="match status" value="1"/>
</dbReference>
<protein>
    <recommendedName>
        <fullName evidence="7">MreB/Mbl family protein</fullName>
    </recommendedName>
</protein>
<dbReference type="SUPFAM" id="SSF53067">
    <property type="entry name" value="Actin-like ATPase domain"/>
    <property type="match status" value="1"/>
</dbReference>
<evidence type="ECO:0008006" key="7">
    <source>
        <dbReference type="Google" id="ProtNLM"/>
    </source>
</evidence>
<evidence type="ECO:0000256" key="1">
    <source>
        <dbReference type="ARBA" id="ARBA00004496"/>
    </source>
</evidence>
<dbReference type="GO" id="GO:0005737">
    <property type="term" value="C:cytoplasm"/>
    <property type="evidence" value="ECO:0007669"/>
    <property type="project" value="UniProtKB-SubCell"/>
</dbReference>
<dbReference type="Gene3D" id="3.30.420.40">
    <property type="match status" value="1"/>
</dbReference>
<evidence type="ECO:0000256" key="3">
    <source>
        <dbReference type="ARBA" id="ARBA00022741"/>
    </source>
</evidence>
<dbReference type="AlphaFoldDB" id="A0A161IJX5"/>
<evidence type="ECO:0000313" key="6">
    <source>
        <dbReference type="Proteomes" id="UP000053801"/>
    </source>
</evidence>
<evidence type="ECO:0000256" key="4">
    <source>
        <dbReference type="ARBA" id="ARBA00022840"/>
    </source>
</evidence>
<dbReference type="PANTHER" id="PTHR42749:SF1">
    <property type="entry name" value="CELL SHAPE-DETERMINING PROTEIN MREB"/>
    <property type="match status" value="1"/>
</dbReference>
<dbReference type="GO" id="GO:0005524">
    <property type="term" value="F:ATP binding"/>
    <property type="evidence" value="ECO:0007669"/>
    <property type="project" value="UniProtKB-KW"/>
</dbReference>
<organism evidence="5 6">
    <name type="scientific">Anaplasma phagocytophilum str. Norway variant2</name>
    <dbReference type="NCBI Taxonomy" id="1392507"/>
    <lineage>
        <taxon>Bacteria</taxon>
        <taxon>Pseudomonadati</taxon>
        <taxon>Pseudomonadota</taxon>
        <taxon>Alphaproteobacteria</taxon>
        <taxon>Rickettsiales</taxon>
        <taxon>Anaplasmataceae</taxon>
        <taxon>Anaplasma</taxon>
        <taxon>phagocytophilum group</taxon>
    </lineage>
</organism>
<evidence type="ECO:0000313" key="5">
    <source>
        <dbReference type="EMBL" id="ANC34275.1"/>
    </source>
</evidence>
<dbReference type="InterPro" id="IPR056546">
    <property type="entry name" value="MreB_MamK-like"/>
</dbReference>
<dbReference type="InterPro" id="IPR043129">
    <property type="entry name" value="ATPase_NBD"/>
</dbReference>
<keyword evidence="2" id="KW-0963">Cytoplasm</keyword>
<gene>
    <name evidence="5" type="ORF">P029_02690</name>
</gene>
<name>A0A161IJX5_ANAPH</name>